<dbReference type="HAMAP" id="MF_00222">
    <property type="entry name" value="Shikimate_DH_AroE"/>
    <property type="match status" value="1"/>
</dbReference>
<comment type="caution">
    <text evidence="8">Lacks conserved residue(s) required for the propagation of feature annotation.</text>
</comment>
<feature type="binding site" evidence="8">
    <location>
        <position position="216"/>
    </location>
    <ligand>
        <name>shikimate</name>
        <dbReference type="ChEBI" id="CHEBI:36208"/>
    </ligand>
</feature>
<evidence type="ECO:0000313" key="11">
    <source>
        <dbReference type="EMBL" id="OGH94047.1"/>
    </source>
</evidence>
<evidence type="ECO:0000256" key="3">
    <source>
        <dbReference type="ARBA" id="ARBA00022605"/>
    </source>
</evidence>
<sequence length="302" mass="33390">MTGTTETIKLNAVIGFPLGHSLSPTLHNHIYEQEGIEAQMRAVANENILELVAMIRFTPFNLVAVTIPHKQTIIPLLDEVDNVAREIGAVNTVINRQGKLFGYNTDIVGIERTLNSALLKNKNVLLVGAGGVAQPIAYYITKCGGKLLCANRDKKSTLSLVKKFSGQAVDLDQLDTKDIDVIINATPLGMKGDLVDLLPVPEKLISSNQVVFDCVYNPLQTKLLQLARLRGAKTISGLEMFVAQGLAQEELWLERALTPYDYRSYLEVNLITLNYKTPHFVIPSEDSHPTRDLHYGENWPTG</sequence>
<evidence type="ECO:0000256" key="5">
    <source>
        <dbReference type="ARBA" id="ARBA00023002"/>
    </source>
</evidence>
<feature type="domain" description="Shikimate dehydrogenase substrate binding N-terminal" evidence="10">
    <location>
        <begin position="13"/>
        <end position="93"/>
    </location>
</feature>
<dbReference type="STRING" id="1798709.A2538_01975"/>
<feature type="binding site" evidence="8">
    <location>
        <begin position="128"/>
        <end position="132"/>
    </location>
    <ligand>
        <name>NADP(+)</name>
        <dbReference type="ChEBI" id="CHEBI:58349"/>
    </ligand>
</feature>
<dbReference type="Gene3D" id="3.40.50.720">
    <property type="entry name" value="NAD(P)-binding Rossmann-like Domain"/>
    <property type="match status" value="1"/>
</dbReference>
<feature type="binding site" evidence="8">
    <location>
        <position position="66"/>
    </location>
    <ligand>
        <name>shikimate</name>
        <dbReference type="ChEBI" id="CHEBI:36208"/>
    </ligand>
</feature>
<protein>
    <recommendedName>
        <fullName evidence="2 8">Shikimate dehydrogenase (NADP(+))</fullName>
        <shortName evidence="8">SDH</shortName>
        <ecNumber evidence="2 8">1.1.1.25</ecNumber>
    </recommendedName>
</protein>
<comment type="caution">
    <text evidence="11">The sequence shown here is derived from an EMBL/GenBank/DDBJ whole genome shotgun (WGS) entry which is preliminary data.</text>
</comment>
<evidence type="ECO:0000256" key="7">
    <source>
        <dbReference type="ARBA" id="ARBA00049442"/>
    </source>
</evidence>
<dbReference type="CDD" id="cd01065">
    <property type="entry name" value="NAD_bind_Shikimate_DH"/>
    <property type="match status" value="1"/>
</dbReference>
<dbReference type="GO" id="GO:0004764">
    <property type="term" value="F:shikimate 3-dehydrogenase (NADP+) activity"/>
    <property type="evidence" value="ECO:0007669"/>
    <property type="project" value="UniProtKB-UniRule"/>
</dbReference>
<dbReference type="GO" id="GO:0008652">
    <property type="term" value="P:amino acid biosynthetic process"/>
    <property type="evidence" value="ECO:0007669"/>
    <property type="project" value="UniProtKB-KW"/>
</dbReference>
<name>A0A1F6PCZ9_9BACT</name>
<feature type="binding site" evidence="8">
    <location>
        <position position="244"/>
    </location>
    <ligand>
        <name>shikimate</name>
        <dbReference type="ChEBI" id="CHEBI:36208"/>
    </ligand>
</feature>
<comment type="subunit">
    <text evidence="8">Homodimer.</text>
</comment>
<dbReference type="InterPro" id="IPR022893">
    <property type="entry name" value="Shikimate_DH_fam"/>
</dbReference>
<dbReference type="PANTHER" id="PTHR21089">
    <property type="entry name" value="SHIKIMATE DEHYDROGENASE"/>
    <property type="match status" value="1"/>
</dbReference>
<dbReference type="Proteomes" id="UP000178254">
    <property type="component" value="Unassembled WGS sequence"/>
</dbReference>
<accession>A0A1F6PCZ9</accession>
<evidence type="ECO:0000313" key="12">
    <source>
        <dbReference type="Proteomes" id="UP000178254"/>
    </source>
</evidence>
<dbReference type="AlphaFoldDB" id="A0A1F6PCZ9"/>
<organism evidence="11 12">
    <name type="scientific">Candidatus Magasanikbacteria bacterium RIFOXYD2_FULL_41_14</name>
    <dbReference type="NCBI Taxonomy" id="1798709"/>
    <lineage>
        <taxon>Bacteria</taxon>
        <taxon>Candidatus Magasanikiibacteriota</taxon>
    </lineage>
</organism>
<evidence type="ECO:0000256" key="6">
    <source>
        <dbReference type="ARBA" id="ARBA00023141"/>
    </source>
</evidence>
<reference evidence="11 12" key="1">
    <citation type="journal article" date="2016" name="Nat. Commun.">
        <title>Thousands of microbial genomes shed light on interconnected biogeochemical processes in an aquifer system.</title>
        <authorList>
            <person name="Anantharaman K."/>
            <person name="Brown C.T."/>
            <person name="Hug L.A."/>
            <person name="Sharon I."/>
            <person name="Castelle C.J."/>
            <person name="Probst A.J."/>
            <person name="Thomas B.C."/>
            <person name="Singh A."/>
            <person name="Wilkins M.J."/>
            <person name="Karaoz U."/>
            <person name="Brodie E.L."/>
            <person name="Williams K.H."/>
            <person name="Hubbard S.S."/>
            <person name="Banfield J.F."/>
        </authorList>
    </citation>
    <scope>NUCLEOTIDE SEQUENCE [LARGE SCALE GENOMIC DNA]</scope>
</reference>
<feature type="binding site" evidence="8">
    <location>
        <begin position="21"/>
        <end position="23"/>
    </location>
    <ligand>
        <name>shikimate</name>
        <dbReference type="ChEBI" id="CHEBI:36208"/>
    </ligand>
</feature>
<feature type="active site" description="Proton acceptor" evidence="8">
    <location>
        <position position="70"/>
    </location>
</feature>
<evidence type="ECO:0000256" key="1">
    <source>
        <dbReference type="ARBA" id="ARBA00004871"/>
    </source>
</evidence>
<comment type="function">
    <text evidence="8">Involved in the biosynthesis of the chorismate, which leads to the biosynthesis of aromatic amino acids. Catalyzes the reversible NADPH linked reduction of 3-dehydroshikimate (DHSA) to yield shikimate (SA).</text>
</comment>
<keyword evidence="3 8" id="KW-0028">Amino-acid biosynthesis</keyword>
<dbReference type="Pfam" id="PF08501">
    <property type="entry name" value="Shikimate_dh_N"/>
    <property type="match status" value="1"/>
</dbReference>
<feature type="domain" description="Quinate/shikimate 5-dehydrogenase/glutamyl-tRNA reductase" evidence="9">
    <location>
        <begin position="119"/>
        <end position="186"/>
    </location>
</feature>
<dbReference type="NCBIfam" id="TIGR00507">
    <property type="entry name" value="aroE"/>
    <property type="match status" value="1"/>
</dbReference>
<comment type="similarity">
    <text evidence="8">Belongs to the shikimate dehydrogenase family.</text>
</comment>
<evidence type="ECO:0000256" key="8">
    <source>
        <dbReference type="HAMAP-Rule" id="MF_00222"/>
    </source>
</evidence>
<dbReference type="GO" id="GO:0050661">
    <property type="term" value="F:NADP binding"/>
    <property type="evidence" value="ECO:0007669"/>
    <property type="project" value="InterPro"/>
</dbReference>
<feature type="binding site" evidence="8">
    <location>
        <position position="237"/>
    </location>
    <ligand>
        <name>NADP(+)</name>
        <dbReference type="ChEBI" id="CHEBI:58349"/>
    </ligand>
</feature>
<evidence type="ECO:0000256" key="4">
    <source>
        <dbReference type="ARBA" id="ARBA00022857"/>
    </source>
</evidence>
<proteinExistence type="inferred from homology"/>
<comment type="pathway">
    <text evidence="1 8">Metabolic intermediate biosynthesis; chorismate biosynthesis; chorismate from D-erythrose 4-phosphate and phosphoenolpyruvate: step 4/7.</text>
</comment>
<evidence type="ECO:0000256" key="2">
    <source>
        <dbReference type="ARBA" id="ARBA00012962"/>
    </source>
</evidence>
<dbReference type="GO" id="GO:0009423">
    <property type="term" value="P:chorismate biosynthetic process"/>
    <property type="evidence" value="ECO:0007669"/>
    <property type="project" value="UniProtKB-UniRule"/>
</dbReference>
<dbReference type="Pfam" id="PF01488">
    <property type="entry name" value="Shikimate_DH"/>
    <property type="match status" value="1"/>
</dbReference>
<dbReference type="InterPro" id="IPR036291">
    <property type="entry name" value="NAD(P)-bd_dom_sf"/>
</dbReference>
<dbReference type="EC" id="1.1.1.25" evidence="2 8"/>
<keyword evidence="6 8" id="KW-0057">Aromatic amino acid biosynthesis</keyword>
<feature type="binding site" evidence="8">
    <location>
        <position position="91"/>
    </location>
    <ligand>
        <name>shikimate</name>
        <dbReference type="ChEBI" id="CHEBI:36208"/>
    </ligand>
</feature>
<dbReference type="UniPathway" id="UPA00053">
    <property type="reaction ID" value="UER00087"/>
</dbReference>
<dbReference type="InterPro" id="IPR046346">
    <property type="entry name" value="Aminoacid_DH-like_N_sf"/>
</dbReference>
<feature type="binding site" evidence="8">
    <location>
        <position position="106"/>
    </location>
    <ligand>
        <name>shikimate</name>
        <dbReference type="ChEBI" id="CHEBI:36208"/>
    </ligand>
</feature>
<dbReference type="Gene3D" id="3.40.50.10860">
    <property type="entry name" value="Leucine Dehydrogenase, chain A, domain 1"/>
    <property type="match status" value="1"/>
</dbReference>
<evidence type="ECO:0000259" key="10">
    <source>
        <dbReference type="Pfam" id="PF08501"/>
    </source>
</evidence>
<dbReference type="InterPro" id="IPR011342">
    <property type="entry name" value="Shikimate_DH"/>
</dbReference>
<dbReference type="SUPFAM" id="SSF53223">
    <property type="entry name" value="Aminoacid dehydrogenase-like, N-terminal domain"/>
    <property type="match status" value="1"/>
</dbReference>
<dbReference type="SUPFAM" id="SSF51735">
    <property type="entry name" value="NAD(P)-binding Rossmann-fold domains"/>
    <property type="match status" value="1"/>
</dbReference>
<keyword evidence="5 8" id="KW-0560">Oxidoreductase</keyword>
<dbReference type="PANTHER" id="PTHR21089:SF1">
    <property type="entry name" value="BIFUNCTIONAL 3-DEHYDROQUINATE DEHYDRATASE_SHIKIMATE DEHYDROGENASE, CHLOROPLASTIC"/>
    <property type="match status" value="1"/>
</dbReference>
<comment type="catalytic activity">
    <reaction evidence="7 8">
        <text>shikimate + NADP(+) = 3-dehydroshikimate + NADPH + H(+)</text>
        <dbReference type="Rhea" id="RHEA:17737"/>
        <dbReference type="ChEBI" id="CHEBI:15378"/>
        <dbReference type="ChEBI" id="CHEBI:16630"/>
        <dbReference type="ChEBI" id="CHEBI:36208"/>
        <dbReference type="ChEBI" id="CHEBI:57783"/>
        <dbReference type="ChEBI" id="CHEBI:58349"/>
        <dbReference type="EC" id="1.1.1.25"/>
    </reaction>
</comment>
<dbReference type="InterPro" id="IPR013708">
    <property type="entry name" value="Shikimate_DH-bd_N"/>
</dbReference>
<keyword evidence="4 8" id="KW-0521">NADP</keyword>
<dbReference type="GO" id="GO:0009073">
    <property type="term" value="P:aromatic amino acid family biosynthetic process"/>
    <property type="evidence" value="ECO:0007669"/>
    <property type="project" value="UniProtKB-KW"/>
</dbReference>
<evidence type="ECO:0000259" key="9">
    <source>
        <dbReference type="Pfam" id="PF01488"/>
    </source>
</evidence>
<feature type="binding site" evidence="8">
    <location>
        <position position="214"/>
    </location>
    <ligand>
        <name>NADP(+)</name>
        <dbReference type="ChEBI" id="CHEBI:58349"/>
    </ligand>
</feature>
<dbReference type="GO" id="GO:0019632">
    <property type="term" value="P:shikimate metabolic process"/>
    <property type="evidence" value="ECO:0007669"/>
    <property type="project" value="InterPro"/>
</dbReference>
<gene>
    <name evidence="8" type="primary">aroE</name>
    <name evidence="11" type="ORF">A2538_01975</name>
</gene>
<dbReference type="InterPro" id="IPR006151">
    <property type="entry name" value="Shikm_DH/Glu-tRNA_Rdtase"/>
</dbReference>
<dbReference type="EMBL" id="MFRE01000012">
    <property type="protein sequence ID" value="OGH94047.1"/>
    <property type="molecule type" value="Genomic_DNA"/>
</dbReference>